<dbReference type="OrthoDB" id="423559at2759"/>
<dbReference type="Gene3D" id="3.40.50.10810">
    <property type="entry name" value="Tandem AAA-ATPase domain"/>
    <property type="match status" value="2"/>
</dbReference>
<dbReference type="Pfam" id="PF00271">
    <property type="entry name" value="Helicase_C"/>
    <property type="match status" value="1"/>
</dbReference>
<dbReference type="SMART" id="SM00487">
    <property type="entry name" value="DEXDc"/>
    <property type="match status" value="1"/>
</dbReference>
<feature type="compositionally biased region" description="Low complexity" evidence="4">
    <location>
        <begin position="362"/>
        <end position="378"/>
    </location>
</feature>
<evidence type="ECO:0000256" key="3">
    <source>
        <dbReference type="ARBA" id="ARBA00022840"/>
    </source>
</evidence>
<feature type="compositionally biased region" description="Basic and acidic residues" evidence="4">
    <location>
        <begin position="330"/>
        <end position="341"/>
    </location>
</feature>
<evidence type="ECO:0000256" key="2">
    <source>
        <dbReference type="ARBA" id="ARBA00022801"/>
    </source>
</evidence>
<organism evidence="7 8">
    <name type="scientific">Pyrrhoderma noxium</name>
    <dbReference type="NCBI Taxonomy" id="2282107"/>
    <lineage>
        <taxon>Eukaryota</taxon>
        <taxon>Fungi</taxon>
        <taxon>Dikarya</taxon>
        <taxon>Basidiomycota</taxon>
        <taxon>Agaricomycotina</taxon>
        <taxon>Agaricomycetes</taxon>
        <taxon>Hymenochaetales</taxon>
        <taxon>Hymenochaetaceae</taxon>
        <taxon>Pyrrhoderma</taxon>
    </lineage>
</organism>
<keyword evidence="8" id="KW-1185">Reference proteome</keyword>
<feature type="domain" description="Helicase ATP-binding" evidence="5">
    <location>
        <begin position="227"/>
        <end position="450"/>
    </location>
</feature>
<dbReference type="EMBL" id="NBII01000006">
    <property type="protein sequence ID" value="PAV17864.1"/>
    <property type="molecule type" value="Genomic_DNA"/>
</dbReference>
<proteinExistence type="predicted"/>
<comment type="caution">
    <text evidence="7">The sequence shown here is derived from an EMBL/GenBank/DDBJ whole genome shotgun (WGS) entry which is preliminary data.</text>
</comment>
<feature type="domain" description="Helicase C-terminal" evidence="6">
    <location>
        <begin position="661"/>
        <end position="823"/>
    </location>
</feature>
<feature type="compositionally biased region" description="Basic residues" evidence="4">
    <location>
        <begin position="86"/>
        <end position="95"/>
    </location>
</feature>
<feature type="region of interest" description="Disordered" evidence="4">
    <location>
        <begin position="330"/>
        <end position="378"/>
    </location>
</feature>
<dbReference type="PROSITE" id="PS51192">
    <property type="entry name" value="HELICASE_ATP_BIND_1"/>
    <property type="match status" value="1"/>
</dbReference>
<feature type="compositionally biased region" description="Low complexity" evidence="4">
    <location>
        <begin position="33"/>
        <end position="53"/>
    </location>
</feature>
<dbReference type="SUPFAM" id="SSF52540">
    <property type="entry name" value="P-loop containing nucleoside triphosphate hydrolases"/>
    <property type="match status" value="2"/>
</dbReference>
<dbReference type="InParanoid" id="A0A286UEC6"/>
<dbReference type="InterPro" id="IPR027417">
    <property type="entry name" value="P-loop_NTPase"/>
</dbReference>
<evidence type="ECO:0000256" key="4">
    <source>
        <dbReference type="SAM" id="MobiDB-lite"/>
    </source>
</evidence>
<dbReference type="GO" id="GO:0016787">
    <property type="term" value="F:hydrolase activity"/>
    <property type="evidence" value="ECO:0007669"/>
    <property type="project" value="UniProtKB-KW"/>
</dbReference>
<feature type="compositionally biased region" description="Acidic residues" evidence="4">
    <location>
        <begin position="69"/>
        <end position="79"/>
    </location>
</feature>
<evidence type="ECO:0000313" key="7">
    <source>
        <dbReference type="EMBL" id="PAV17864.1"/>
    </source>
</evidence>
<accession>A0A286UEC6</accession>
<dbReference type="GO" id="GO:0005634">
    <property type="term" value="C:nucleus"/>
    <property type="evidence" value="ECO:0007669"/>
    <property type="project" value="TreeGrafter"/>
</dbReference>
<dbReference type="AlphaFoldDB" id="A0A286UEC6"/>
<dbReference type="GO" id="GO:0008094">
    <property type="term" value="F:ATP-dependent activity, acting on DNA"/>
    <property type="evidence" value="ECO:0007669"/>
    <property type="project" value="TreeGrafter"/>
</dbReference>
<dbReference type="PROSITE" id="PS51194">
    <property type="entry name" value="HELICASE_CTER"/>
    <property type="match status" value="1"/>
</dbReference>
<dbReference type="InterPro" id="IPR014001">
    <property type="entry name" value="Helicase_ATP-bd"/>
</dbReference>
<dbReference type="InterPro" id="IPR038718">
    <property type="entry name" value="SNF2-like_sf"/>
</dbReference>
<keyword evidence="1" id="KW-0547">Nucleotide-binding</keyword>
<dbReference type="Gene3D" id="3.40.50.300">
    <property type="entry name" value="P-loop containing nucleotide triphosphate hydrolases"/>
    <property type="match status" value="1"/>
</dbReference>
<name>A0A286UEC6_9AGAM</name>
<keyword evidence="3" id="KW-0067">ATP-binding</keyword>
<dbReference type="Proteomes" id="UP000217199">
    <property type="component" value="Unassembled WGS sequence"/>
</dbReference>
<dbReference type="GO" id="GO:0006281">
    <property type="term" value="P:DNA repair"/>
    <property type="evidence" value="ECO:0007669"/>
    <property type="project" value="TreeGrafter"/>
</dbReference>
<evidence type="ECO:0000256" key="1">
    <source>
        <dbReference type="ARBA" id="ARBA00022741"/>
    </source>
</evidence>
<evidence type="ECO:0000259" key="6">
    <source>
        <dbReference type="PROSITE" id="PS51194"/>
    </source>
</evidence>
<dbReference type="InterPro" id="IPR000330">
    <property type="entry name" value="SNF2_N"/>
</dbReference>
<evidence type="ECO:0000313" key="8">
    <source>
        <dbReference type="Proteomes" id="UP000217199"/>
    </source>
</evidence>
<feature type="region of interest" description="Disordered" evidence="4">
    <location>
        <begin position="19"/>
        <end position="135"/>
    </location>
</feature>
<dbReference type="CDD" id="cd18008">
    <property type="entry name" value="DEXDc_SHPRH-like"/>
    <property type="match status" value="1"/>
</dbReference>
<dbReference type="GO" id="GO:0005524">
    <property type="term" value="F:ATP binding"/>
    <property type="evidence" value="ECO:0007669"/>
    <property type="project" value="UniProtKB-KW"/>
</dbReference>
<sequence length="839" mass="93778">MEDIRRKLAEETKLYAVKGGQARRIPPKNPPVSTGDSSIITISSTESSPVSEKPGPPSSSPSKTTQVLDIDDISSDGSEDVNFARSRPKKSKPKRLILSDDESEPEPQPTKTKPTLPPMASPSKSEAPAFSRPPTSIMAPVTPKIQRTHTFPSSGPVWETFDNPEVDRLYDPIKTAAEAERDLQDLLAGSMNDNNTEIDMKLATVKGFHEDIKLLPHQVLGRIWMTERETGKKTGGILADDMGLGKTIQTLTRIVDGRPHKSDKYAGFAASTLVVCPVALVSQWASEIMKMAVGLKVIEHHGPSRTTNPEALMRAHVVVTSYSVLSSEHGSYEQRLQDNAKSKAKPKAKKDDSSDESEGSDSEPPFGRTAAAKAAAKGTGKKQKKIMDALFHIKWWRIVLDEAHNIKNRKTKSALACCALEGKYRWALTGTPMQNNVEELYSLLKFLRIRPLNDWETFNNQINKPVKSGKSVRAMKRLQVVLQAIMLRRKKDALLNGKPLLELPDRIVDIVPCEFDADEREFYESIQSKVELTLNRFRQMGDVAKNYTSVLVLLLRLRQACNHPSLLSKDFALDKEAIDPKAAKEGKDIDDADDLVDLFGQMGVSSGKKCQMCQLSLTASNSRDPLESQFCSECEVLATKSKGKASIGDSSLPPESAKIRMIMKLLREIRERPDGQKTIIFSQFTSMLDIIQPFLRNEGIKYVRYDGSMRKDQREESLSEIRESPSVKVILISFKAGSTGLNLTACNNVILVDMWWNPALEDQAFDRAHRFGQTRNVNIYKLTIERTVEERILHLQEKKRELADAALSGDKLKNARLGLDDLMSLFRHEHFDNEEEDDD</sequence>
<keyword evidence="2" id="KW-0378">Hydrolase</keyword>
<dbReference type="InterPro" id="IPR001650">
    <property type="entry name" value="Helicase_C-like"/>
</dbReference>
<dbReference type="SMART" id="SM00490">
    <property type="entry name" value="HELICc"/>
    <property type="match status" value="1"/>
</dbReference>
<dbReference type="InterPro" id="IPR050628">
    <property type="entry name" value="SNF2_RAD54_helicase_TF"/>
</dbReference>
<evidence type="ECO:0000259" key="5">
    <source>
        <dbReference type="PROSITE" id="PS51192"/>
    </source>
</evidence>
<reference evidence="7 8" key="1">
    <citation type="journal article" date="2017" name="Mol. Ecol.">
        <title>Comparative and population genomic landscape of Phellinus noxius: A hypervariable fungus causing root rot in trees.</title>
        <authorList>
            <person name="Chung C.L."/>
            <person name="Lee T.J."/>
            <person name="Akiba M."/>
            <person name="Lee H.H."/>
            <person name="Kuo T.H."/>
            <person name="Liu D."/>
            <person name="Ke H.M."/>
            <person name="Yokoi T."/>
            <person name="Roa M.B."/>
            <person name="Lu M.J."/>
            <person name="Chang Y.Y."/>
            <person name="Ann P.J."/>
            <person name="Tsai J.N."/>
            <person name="Chen C.Y."/>
            <person name="Tzean S.S."/>
            <person name="Ota Y."/>
            <person name="Hattori T."/>
            <person name="Sahashi N."/>
            <person name="Liou R.F."/>
            <person name="Kikuchi T."/>
            <person name="Tsai I.J."/>
        </authorList>
    </citation>
    <scope>NUCLEOTIDE SEQUENCE [LARGE SCALE GENOMIC DNA]</scope>
    <source>
        <strain evidence="7 8">FFPRI411160</strain>
    </source>
</reference>
<dbReference type="Pfam" id="PF00176">
    <property type="entry name" value="SNF2-rel_dom"/>
    <property type="match status" value="1"/>
</dbReference>
<dbReference type="CDD" id="cd18793">
    <property type="entry name" value="SF2_C_SNF"/>
    <property type="match status" value="1"/>
</dbReference>
<gene>
    <name evidence="7" type="ORF">PNOK_0635000</name>
</gene>
<protein>
    <submittedName>
        <fullName evidence="7">SNF2 family DNA-dependent ATPase</fullName>
    </submittedName>
</protein>
<dbReference type="FunCoup" id="A0A286UEC6">
    <property type="interactions" value="150"/>
</dbReference>
<dbReference type="PANTHER" id="PTHR45626:SF14">
    <property type="entry name" value="ATP-DEPENDENT DNA HELICASE (EUROFUNG)"/>
    <property type="match status" value="1"/>
</dbReference>
<dbReference type="InterPro" id="IPR049730">
    <property type="entry name" value="SNF2/RAD54-like_C"/>
</dbReference>
<dbReference type="STRING" id="2282107.A0A286UEC6"/>
<dbReference type="PANTHER" id="PTHR45626">
    <property type="entry name" value="TRANSCRIPTION TERMINATION FACTOR 2-RELATED"/>
    <property type="match status" value="1"/>
</dbReference>